<name>A0A4Q1BGQ0_TREME</name>
<accession>A0A4Q1BGQ0</accession>
<dbReference type="Proteomes" id="UP000289152">
    <property type="component" value="Unassembled WGS sequence"/>
</dbReference>
<dbReference type="EMBL" id="SDIL01000088">
    <property type="protein sequence ID" value="RXK36750.1"/>
    <property type="molecule type" value="Genomic_DNA"/>
</dbReference>
<feature type="region of interest" description="Disordered" evidence="1">
    <location>
        <begin position="1"/>
        <end position="31"/>
    </location>
</feature>
<feature type="compositionally biased region" description="Low complexity" evidence="1">
    <location>
        <begin position="248"/>
        <end position="265"/>
    </location>
</feature>
<feature type="compositionally biased region" description="Low complexity" evidence="1">
    <location>
        <begin position="414"/>
        <end position="450"/>
    </location>
</feature>
<feature type="compositionally biased region" description="Low complexity" evidence="1">
    <location>
        <begin position="390"/>
        <end position="400"/>
    </location>
</feature>
<proteinExistence type="predicted"/>
<evidence type="ECO:0000313" key="2">
    <source>
        <dbReference type="EMBL" id="RXK36750.1"/>
    </source>
</evidence>
<evidence type="ECO:0000256" key="1">
    <source>
        <dbReference type="SAM" id="MobiDB-lite"/>
    </source>
</evidence>
<dbReference type="VEuPathDB" id="FungiDB:TREMEDRAFT_63914"/>
<feature type="compositionally biased region" description="Low complexity" evidence="1">
    <location>
        <begin position="283"/>
        <end position="295"/>
    </location>
</feature>
<dbReference type="InParanoid" id="A0A4Q1BGQ0"/>
<gene>
    <name evidence="2" type="ORF">M231_05985</name>
</gene>
<feature type="region of interest" description="Disordered" evidence="1">
    <location>
        <begin position="246"/>
        <end position="365"/>
    </location>
</feature>
<protein>
    <submittedName>
        <fullName evidence="2">Uncharacterized protein</fullName>
    </submittedName>
</protein>
<feature type="compositionally biased region" description="Polar residues" evidence="1">
    <location>
        <begin position="19"/>
        <end position="30"/>
    </location>
</feature>
<keyword evidence="3" id="KW-1185">Reference proteome</keyword>
<evidence type="ECO:0000313" key="3">
    <source>
        <dbReference type="Proteomes" id="UP000289152"/>
    </source>
</evidence>
<feature type="compositionally biased region" description="Polar residues" evidence="1">
    <location>
        <begin position="451"/>
        <end position="460"/>
    </location>
</feature>
<comment type="caution">
    <text evidence="2">The sequence shown here is derived from an EMBL/GenBank/DDBJ whole genome shotgun (WGS) entry which is preliminary data.</text>
</comment>
<feature type="compositionally biased region" description="Low complexity" evidence="1">
    <location>
        <begin position="329"/>
        <end position="357"/>
    </location>
</feature>
<feature type="region of interest" description="Disordered" evidence="1">
    <location>
        <begin position="377"/>
        <end position="460"/>
    </location>
</feature>
<reference evidence="2 3" key="1">
    <citation type="submission" date="2016-06" db="EMBL/GenBank/DDBJ databases">
        <title>Evolution of pathogenesis and genome organization in the Tremellales.</title>
        <authorList>
            <person name="Cuomo C."/>
            <person name="Litvintseva A."/>
            <person name="Heitman J."/>
            <person name="Chen Y."/>
            <person name="Sun S."/>
            <person name="Springer D."/>
            <person name="Dromer F."/>
            <person name="Young S."/>
            <person name="Zeng Q."/>
            <person name="Chapman S."/>
            <person name="Gujja S."/>
            <person name="Saif S."/>
            <person name="Birren B."/>
        </authorList>
    </citation>
    <scope>NUCLEOTIDE SEQUENCE [LARGE SCALE GENOMIC DNA]</scope>
    <source>
        <strain evidence="2 3">ATCC 28783</strain>
    </source>
</reference>
<sequence>MSLKARRQVNLSLEVPQAQPESADSMKTPNPFNPQFHISTNSKETQMVMTPDTPYIPLSPFGKQKIPWTEHQEGILQAYLHQATHAGEWAPGELPPSHILDQLCKQVVTIESLSSPKWPHDSRSTRERLFNLALIESRNSVGGHRKSDKDAIVPATLSTEMNVRNQRPSLTVLGIQGQARHQDSMDLLLGQNSDEEGIVIAQRLSSSLQDTTVGNGGVLHSKNGLSSPLAFTFNVNLSTLCNRRPSYPSVHSPLPRPSPLSRGPSFTSADLYSSQEDQDQDDSLNSLSSMSSISSIDEESNHIQLSQEIESEPELGGESDSPISEDTQFSTSPISSSSISFNPNSNVSNSNSTNSNSMQSIQDPRTPLSASFNLMKLHSTTPTPTPTPTPTLGTILSPTGENITLTITLPPSPQSNSIQTQTQTQTQTTRLSPSSPSSTTATYSPTSTRSNSVISSPNSENTITVQTPISENGLQTQSNIPGAPIQPRRPIPLNLPLRPIHLARSLSDDASGEKMIKRQRTPGGLAVRGLGGDLRSPFEHKPITFIQKMGQ</sequence>
<dbReference type="AlphaFoldDB" id="A0A4Q1BGQ0"/>
<organism evidence="2 3">
    <name type="scientific">Tremella mesenterica</name>
    <name type="common">Jelly fungus</name>
    <dbReference type="NCBI Taxonomy" id="5217"/>
    <lineage>
        <taxon>Eukaryota</taxon>
        <taxon>Fungi</taxon>
        <taxon>Dikarya</taxon>
        <taxon>Basidiomycota</taxon>
        <taxon>Agaricomycotina</taxon>
        <taxon>Tremellomycetes</taxon>
        <taxon>Tremellales</taxon>
        <taxon>Tremellaceae</taxon>
        <taxon>Tremella</taxon>
    </lineage>
</organism>